<evidence type="ECO:0000256" key="1">
    <source>
        <dbReference type="ARBA" id="ARBA00022801"/>
    </source>
</evidence>
<proteinExistence type="predicted"/>
<evidence type="ECO:0000313" key="4">
    <source>
        <dbReference type="Proteomes" id="UP001521181"/>
    </source>
</evidence>
<dbReference type="SUPFAM" id="SSF53474">
    <property type="entry name" value="alpha/beta-Hydrolases"/>
    <property type="match status" value="1"/>
</dbReference>
<dbReference type="PANTHER" id="PTHR46118">
    <property type="entry name" value="PROTEIN ABHD11"/>
    <property type="match status" value="1"/>
</dbReference>
<dbReference type="PRINTS" id="PR00412">
    <property type="entry name" value="EPOXHYDRLASE"/>
</dbReference>
<dbReference type="Pfam" id="PF00561">
    <property type="entry name" value="Abhydrolase_1"/>
    <property type="match status" value="1"/>
</dbReference>
<comment type="caution">
    <text evidence="3">The sequence shown here is derived from an EMBL/GenBank/DDBJ whole genome shotgun (WGS) entry which is preliminary data.</text>
</comment>
<dbReference type="Proteomes" id="UP001521181">
    <property type="component" value="Unassembled WGS sequence"/>
</dbReference>
<gene>
    <name evidence="3" type="ORF">LZA78_10490</name>
</gene>
<reference evidence="3 4" key="1">
    <citation type="submission" date="2021-12" db="EMBL/GenBank/DDBJ databases">
        <title>Sinirhodobacter sp. WL0062 is a bacterium isolated from seawater.</title>
        <authorList>
            <person name="Wang L."/>
            <person name="He W."/>
            <person name="Zhang D.-F."/>
        </authorList>
    </citation>
    <scope>NUCLEOTIDE SEQUENCE [LARGE SCALE GENOMIC DNA]</scope>
    <source>
        <strain evidence="3 4">WL0062</strain>
    </source>
</reference>
<dbReference type="Gene3D" id="3.40.50.1820">
    <property type="entry name" value="alpha/beta hydrolase"/>
    <property type="match status" value="1"/>
</dbReference>
<dbReference type="EMBL" id="JAJUOS010000007">
    <property type="protein sequence ID" value="MCE5973910.1"/>
    <property type="molecule type" value="Genomic_DNA"/>
</dbReference>
<dbReference type="GO" id="GO:0016787">
    <property type="term" value="F:hydrolase activity"/>
    <property type="evidence" value="ECO:0007669"/>
    <property type="project" value="UniProtKB-KW"/>
</dbReference>
<dbReference type="PRINTS" id="PR00111">
    <property type="entry name" value="ABHYDROLASE"/>
</dbReference>
<dbReference type="InterPro" id="IPR000639">
    <property type="entry name" value="Epox_hydrolase-like"/>
</dbReference>
<dbReference type="InterPro" id="IPR000073">
    <property type="entry name" value="AB_hydrolase_1"/>
</dbReference>
<evidence type="ECO:0000259" key="2">
    <source>
        <dbReference type="Pfam" id="PF00561"/>
    </source>
</evidence>
<dbReference type="RefSeq" id="WP_233676885.1">
    <property type="nucleotide sequence ID" value="NZ_JAJUOS010000007.1"/>
</dbReference>
<feature type="domain" description="AB hydrolase-1" evidence="2">
    <location>
        <begin position="14"/>
        <end position="242"/>
    </location>
</feature>
<evidence type="ECO:0000313" key="3">
    <source>
        <dbReference type="EMBL" id="MCE5973910.1"/>
    </source>
</evidence>
<dbReference type="InterPro" id="IPR029058">
    <property type="entry name" value="AB_hydrolase_fold"/>
</dbReference>
<keyword evidence="1 3" id="KW-0378">Hydrolase</keyword>
<accession>A0ABS8Z1U8</accession>
<name>A0ABS8Z1U8_9RHOB</name>
<dbReference type="PANTHER" id="PTHR46118:SF4">
    <property type="entry name" value="PROTEIN ABHD11"/>
    <property type="match status" value="1"/>
</dbReference>
<protein>
    <submittedName>
        <fullName evidence="3">Alpha/beta fold hydrolase</fullName>
    </submittedName>
</protein>
<organism evidence="3 4">
    <name type="scientific">Rhodobacter flavimaris</name>
    <dbReference type="NCBI Taxonomy" id="2907145"/>
    <lineage>
        <taxon>Bacteria</taxon>
        <taxon>Pseudomonadati</taxon>
        <taxon>Pseudomonadota</taxon>
        <taxon>Alphaproteobacteria</taxon>
        <taxon>Rhodobacterales</taxon>
        <taxon>Rhodobacter group</taxon>
        <taxon>Rhodobacter</taxon>
    </lineage>
</organism>
<sequence>MLNLQIHGSPTEHPPLLIVHGLYGSARNWGVIAKHLSADREVIAVDQRNHGDSYWTESHTYEDMAADLAHVIDQHGGRADVLGHSMGGKAAMQLALTRPEMVRKLVVADMAPVSYSHGPAHLALQQAMKVLHVEDLTLRSEADKRLAEAIPDPATRAFLLQSLDLKATPPRWKLNLDILGAEMDTILGWPGTPGVFEGPALFVSGALSNYVKPEYHPAILAQFPQAEFAKIENAGHWLHAEQPRAFEASVAAFLG</sequence>
<keyword evidence="4" id="KW-1185">Reference proteome</keyword>